<dbReference type="AlphaFoldDB" id="A0A9P8LF59"/>
<name>A0A9P8LF59_9PEZI</name>
<dbReference type="Proteomes" id="UP000750711">
    <property type="component" value="Unassembled WGS sequence"/>
</dbReference>
<sequence>MTTDLASQFYSPTRICQLFRNLGGSDEATKLKEIAHPIAEIPLEEGPTLTNLASVVQLLGESAGK</sequence>
<comment type="caution">
    <text evidence="1">The sequence shown here is derived from an EMBL/GenBank/DDBJ whole genome shotgun (WGS) entry which is preliminary data.</text>
</comment>
<keyword evidence="2" id="KW-1185">Reference proteome</keyword>
<evidence type="ECO:0000313" key="1">
    <source>
        <dbReference type="EMBL" id="KAH0563043.1"/>
    </source>
</evidence>
<gene>
    <name evidence="1" type="ORF">GP486_002389</name>
</gene>
<accession>A0A9P8LF59</accession>
<proteinExistence type="predicted"/>
<dbReference type="EMBL" id="JAGHQM010000262">
    <property type="protein sequence ID" value="KAH0563043.1"/>
    <property type="molecule type" value="Genomic_DNA"/>
</dbReference>
<protein>
    <submittedName>
        <fullName evidence="1">Uncharacterized protein</fullName>
    </submittedName>
</protein>
<organism evidence="1 2">
    <name type="scientific">Trichoglossum hirsutum</name>
    <dbReference type="NCBI Taxonomy" id="265104"/>
    <lineage>
        <taxon>Eukaryota</taxon>
        <taxon>Fungi</taxon>
        <taxon>Dikarya</taxon>
        <taxon>Ascomycota</taxon>
        <taxon>Pezizomycotina</taxon>
        <taxon>Geoglossomycetes</taxon>
        <taxon>Geoglossales</taxon>
        <taxon>Geoglossaceae</taxon>
        <taxon>Trichoglossum</taxon>
    </lineage>
</organism>
<reference evidence="1" key="1">
    <citation type="submission" date="2021-03" db="EMBL/GenBank/DDBJ databases">
        <title>Comparative genomics and phylogenomic investigation of the class Geoglossomycetes provide insights into ecological specialization and systematics.</title>
        <authorList>
            <person name="Melie T."/>
            <person name="Pirro S."/>
            <person name="Miller A.N."/>
            <person name="Quandt A."/>
        </authorList>
    </citation>
    <scope>NUCLEOTIDE SEQUENCE</scope>
    <source>
        <strain evidence="1">CAQ_001_2017</strain>
    </source>
</reference>
<evidence type="ECO:0000313" key="2">
    <source>
        <dbReference type="Proteomes" id="UP000750711"/>
    </source>
</evidence>